<feature type="binding site" evidence="1">
    <location>
        <position position="351"/>
    </location>
    <ligand>
        <name>substrate</name>
    </ligand>
</feature>
<comment type="function">
    <text evidence="1">Catalyzes the ATP-dependent phosphorylation of thiamine-monophosphate (TMP) to form thiamine-pyrophosphate (TPP), the active form of vitamin B1.</text>
</comment>
<dbReference type="HAMAP" id="MF_02128">
    <property type="entry name" value="TMP_kinase"/>
    <property type="match status" value="1"/>
</dbReference>
<feature type="binding site" evidence="1">
    <location>
        <position position="93"/>
    </location>
    <ligand>
        <name>substrate</name>
    </ligand>
</feature>
<dbReference type="GO" id="GO:0009030">
    <property type="term" value="F:thiamine-phosphate kinase activity"/>
    <property type="evidence" value="ECO:0007669"/>
    <property type="project" value="UniProtKB-UniRule"/>
</dbReference>
<accession>A0A1L7RDA3</accession>
<dbReference type="InterPro" id="IPR006283">
    <property type="entry name" value="ThiL-like"/>
</dbReference>
<evidence type="ECO:0000256" key="2">
    <source>
        <dbReference type="SAM" id="MobiDB-lite"/>
    </source>
</evidence>
<comment type="catalytic activity">
    <reaction evidence="1">
        <text>thiamine phosphate + ATP = thiamine diphosphate + ADP</text>
        <dbReference type="Rhea" id="RHEA:15913"/>
        <dbReference type="ChEBI" id="CHEBI:30616"/>
        <dbReference type="ChEBI" id="CHEBI:37575"/>
        <dbReference type="ChEBI" id="CHEBI:58937"/>
        <dbReference type="ChEBI" id="CHEBI:456216"/>
        <dbReference type="EC" id="2.7.4.16"/>
    </reaction>
</comment>
<feature type="binding site" evidence="1">
    <location>
        <position position="115"/>
    </location>
    <ligand>
        <name>Mg(2+)</name>
        <dbReference type="ChEBI" id="CHEBI:18420"/>
        <label>3</label>
    </ligand>
</feature>
<keyword evidence="1" id="KW-0479">Metal-binding</keyword>
<dbReference type="GO" id="GO:0009229">
    <property type="term" value="P:thiamine diphosphate biosynthetic process"/>
    <property type="evidence" value="ECO:0007669"/>
    <property type="project" value="UniProtKB-UniRule"/>
</dbReference>
<feature type="binding site" evidence="1">
    <location>
        <position position="284"/>
    </location>
    <ligand>
        <name>Mg(2+)</name>
        <dbReference type="ChEBI" id="CHEBI:18420"/>
        <label>3</label>
    </ligand>
</feature>
<sequence length="405" mass="40644">MSTAEADDVGTPPAGRGVETVDSDGAAAGDSVAGSGAATTVADLGEEALLAAFTPLLPQAARVEVPSGDDSAVVAAPDGRYCVSTDVLVQGEHFRPDWSTARDVGARAAAQNLADIAAMGARPTTLVVSLVLPRTTPVAWVQDLARGFADACAGTDAGVVGGDLSVGDRVVIAVTVHGDLDGRRPVRRSGARPGDLVVHCGTLGRSAAGLALLQAGLDDRSNRWDDAVAAAHAGARGDAGEDGMTINDGAAAAAAQCLRIYRAPSPPLAAGPALADAGANAMLDVSDGLLRDADRIARASGVVVEIADPDGDPEAGLTHDLAALAPVAGLLRPDAVAARDLARAWALTGGEDHGLLATLPPSAVERLPEGARVIGAVRARHAGEPAAVLLGGRVPERLGWDHFMA</sequence>
<protein>
    <recommendedName>
        <fullName evidence="1">Thiamine-monophosphate kinase</fullName>
        <shortName evidence="1">TMP kinase</shortName>
        <shortName evidence="1">Thiamine-phosphate kinase</shortName>
        <ecNumber evidence="1">2.7.4.16</ecNumber>
    </recommendedName>
</protein>
<dbReference type="AlphaFoldDB" id="A0A1L7RDA3"/>
<feature type="binding site" evidence="1">
    <location>
        <position position="70"/>
    </location>
    <ligand>
        <name>Mg(2+)</name>
        <dbReference type="ChEBI" id="CHEBI:18420"/>
        <label>4</label>
    </ligand>
</feature>
<comment type="pathway">
    <text evidence="1">Cofactor biosynthesis; thiamine diphosphate biosynthesis; thiamine diphosphate from thiamine phosphate: step 1/1.</text>
</comment>
<dbReference type="InterPro" id="IPR016188">
    <property type="entry name" value="PurM-like_N"/>
</dbReference>
<reference evidence="4" key="1">
    <citation type="submission" date="2014-07" db="EMBL/GenBank/DDBJ databases">
        <authorList>
            <person name="Zhang J.E."/>
            <person name="Yang H."/>
            <person name="Guo J."/>
            <person name="Deng Z."/>
            <person name="Luo H."/>
            <person name="Luo M."/>
            <person name="Zhao B."/>
        </authorList>
    </citation>
    <scope>NUCLEOTIDE SEQUENCE</scope>
    <source>
        <strain evidence="4">AM4</strain>
    </source>
</reference>
<feature type="region of interest" description="Disordered" evidence="2">
    <location>
        <begin position="1"/>
        <end position="33"/>
    </location>
</feature>
<keyword evidence="1" id="KW-0784">Thiamine biosynthesis</keyword>
<dbReference type="Pfam" id="PF00586">
    <property type="entry name" value="AIRS"/>
    <property type="match status" value="1"/>
</dbReference>
<evidence type="ECO:0000259" key="3">
    <source>
        <dbReference type="Pfam" id="PF00586"/>
    </source>
</evidence>
<feature type="binding site" evidence="1">
    <location>
        <position position="286"/>
    </location>
    <ligand>
        <name>ATP</name>
        <dbReference type="ChEBI" id="CHEBI:30616"/>
    </ligand>
</feature>
<dbReference type="SUPFAM" id="SSF56042">
    <property type="entry name" value="PurM C-terminal domain-like"/>
    <property type="match status" value="1"/>
</dbReference>
<feature type="binding site" evidence="1">
    <location>
        <begin position="162"/>
        <end position="163"/>
    </location>
    <ligand>
        <name>ATP</name>
        <dbReference type="ChEBI" id="CHEBI:30616"/>
    </ligand>
</feature>
<feature type="binding site" evidence="1">
    <location>
        <position position="163"/>
    </location>
    <ligand>
        <name>Mg(2+)</name>
        <dbReference type="ChEBI" id="CHEBI:18420"/>
        <label>1</label>
    </ligand>
</feature>
<evidence type="ECO:0000256" key="1">
    <source>
        <dbReference type="HAMAP-Rule" id="MF_02128"/>
    </source>
</evidence>
<dbReference type="GO" id="GO:0000287">
    <property type="term" value="F:magnesium ion binding"/>
    <property type="evidence" value="ECO:0007669"/>
    <property type="project" value="UniProtKB-UniRule"/>
</dbReference>
<dbReference type="RefSeq" id="WP_210581135.1">
    <property type="nucleotide sequence ID" value="NZ_LK995527.1"/>
</dbReference>
<dbReference type="UniPathway" id="UPA00060">
    <property type="reaction ID" value="UER00142"/>
</dbReference>
<feature type="domain" description="PurM-like N-terminal" evidence="3">
    <location>
        <begin position="68"/>
        <end position="178"/>
    </location>
</feature>
<proteinExistence type="inferred from homology"/>
<dbReference type="PANTHER" id="PTHR30270:SF0">
    <property type="entry name" value="THIAMINE-MONOPHOSPHATE KINASE"/>
    <property type="match status" value="1"/>
</dbReference>
<feature type="binding site" evidence="1">
    <location>
        <position position="400"/>
    </location>
    <ligand>
        <name>substrate</name>
    </ligand>
</feature>
<comment type="caution">
    <text evidence="1">Lacks conserved residue(s) required for the propagation of feature annotation.</text>
</comment>
<keyword evidence="1" id="KW-0460">Magnesium</keyword>
<dbReference type="EMBL" id="LK995527">
    <property type="protein sequence ID" value="CED91975.1"/>
    <property type="molecule type" value="Genomic_DNA"/>
</dbReference>
<keyword evidence="1 4" id="KW-0808">Transferase</keyword>
<dbReference type="CDD" id="cd02194">
    <property type="entry name" value="ThiL"/>
    <property type="match status" value="1"/>
</dbReference>
<keyword evidence="1 4" id="KW-0418">Kinase</keyword>
<dbReference type="InterPro" id="IPR036921">
    <property type="entry name" value="PurM-like_N_sf"/>
</dbReference>
<dbReference type="Gene3D" id="3.90.650.10">
    <property type="entry name" value="PurM-like C-terminal domain"/>
    <property type="match status" value="1"/>
</dbReference>
<dbReference type="PANTHER" id="PTHR30270">
    <property type="entry name" value="THIAMINE-MONOPHOSPHATE KINASE"/>
    <property type="match status" value="1"/>
</dbReference>
<evidence type="ECO:0000313" key="4">
    <source>
        <dbReference type="EMBL" id="CED91975.1"/>
    </source>
</evidence>
<feature type="binding site" evidence="1">
    <location>
        <position position="115"/>
    </location>
    <ligand>
        <name>Mg(2+)</name>
        <dbReference type="ChEBI" id="CHEBI:18420"/>
        <label>2</label>
    </ligand>
</feature>
<dbReference type="GO" id="GO:0009228">
    <property type="term" value="P:thiamine biosynthetic process"/>
    <property type="evidence" value="ECO:0007669"/>
    <property type="project" value="UniProtKB-KW"/>
</dbReference>
<dbReference type="InterPro" id="IPR036676">
    <property type="entry name" value="PurM-like_C_sf"/>
</dbReference>
<dbReference type="NCBIfam" id="TIGR01379">
    <property type="entry name" value="thiL"/>
    <property type="match status" value="1"/>
</dbReference>
<comment type="similarity">
    <text evidence="1">Belongs to the thiamine-monophosphate kinase family.</text>
</comment>
<feature type="compositionally biased region" description="Low complexity" evidence="2">
    <location>
        <begin position="23"/>
        <end position="33"/>
    </location>
</feature>
<keyword evidence="1" id="KW-0067">ATP-binding</keyword>
<feature type="binding site" evidence="1">
    <location>
        <position position="86"/>
    </location>
    <ligand>
        <name>Mg(2+)</name>
        <dbReference type="ChEBI" id="CHEBI:18420"/>
        <label>2</label>
    </ligand>
</feature>
<feature type="binding site" evidence="1">
    <location>
        <position position="287"/>
    </location>
    <ligand>
        <name>Mg(2+)</name>
        <dbReference type="ChEBI" id="CHEBI:18420"/>
        <label>5</label>
    </ligand>
</feature>
<feature type="binding site" evidence="1">
    <location>
        <position position="115"/>
    </location>
    <ligand>
        <name>Mg(2+)</name>
        <dbReference type="ChEBI" id="CHEBI:18420"/>
        <label>4</label>
    </ligand>
</feature>
<comment type="miscellaneous">
    <text evidence="1">Reaction mechanism of ThiL seems to utilize a direct, inline transfer of the gamma-phosphate of ATP to TMP rather than a phosphorylated enzyme intermediate.</text>
</comment>
<feature type="binding site" evidence="1">
    <location>
        <position position="84"/>
    </location>
    <ligand>
        <name>Mg(2+)</name>
        <dbReference type="ChEBI" id="CHEBI:18420"/>
        <label>4</label>
    </ligand>
</feature>
<feature type="binding site" evidence="1">
    <location>
        <position position="85"/>
    </location>
    <ligand>
        <name>Mg(2+)</name>
        <dbReference type="ChEBI" id="CHEBI:18420"/>
        <label>1</label>
    </ligand>
</feature>
<feature type="binding site" evidence="1">
    <location>
        <position position="86"/>
    </location>
    <ligand>
        <name>Mg(2+)</name>
        <dbReference type="ChEBI" id="CHEBI:18420"/>
        <label>1</label>
    </ligand>
</feature>
<feature type="binding site" evidence="1">
    <location>
        <position position="188"/>
    </location>
    <ligand>
        <name>ATP</name>
        <dbReference type="ChEBI" id="CHEBI:30616"/>
    </ligand>
</feature>
<organism evidence="4">
    <name type="scientific">Actinomyces succiniciruminis</name>
    <dbReference type="NCBI Taxonomy" id="1522002"/>
    <lineage>
        <taxon>Bacteria</taxon>
        <taxon>Bacillati</taxon>
        <taxon>Actinomycetota</taxon>
        <taxon>Actinomycetes</taxon>
        <taxon>Actinomycetales</taxon>
        <taxon>Actinomycetaceae</taxon>
        <taxon>Actinomyces</taxon>
    </lineage>
</organism>
<dbReference type="EC" id="2.7.4.16" evidence="1"/>
<dbReference type="Gene3D" id="3.30.1330.10">
    <property type="entry name" value="PurM-like, N-terminal domain"/>
    <property type="match status" value="1"/>
</dbReference>
<feature type="binding site" evidence="1">
    <location>
        <position position="70"/>
    </location>
    <ligand>
        <name>Mg(2+)</name>
        <dbReference type="ChEBI" id="CHEBI:18420"/>
        <label>3</label>
    </ligand>
</feature>
<dbReference type="GO" id="GO:0005524">
    <property type="term" value="F:ATP binding"/>
    <property type="evidence" value="ECO:0007669"/>
    <property type="project" value="UniProtKB-UniRule"/>
</dbReference>
<keyword evidence="1" id="KW-0547">Nucleotide-binding</keyword>
<name>A0A1L7RDA3_9ACTO</name>
<dbReference type="SUPFAM" id="SSF55326">
    <property type="entry name" value="PurM N-terminal domain-like"/>
    <property type="match status" value="1"/>
</dbReference>
<gene>
    <name evidence="1" type="primary">thiL</name>
    <name evidence="4" type="ORF">AAM4_2143</name>
</gene>